<name>A0A1L7CHD9_9CORY</name>
<sequence>MSNSFALDSQELLENGQVKTVLDACPLLAPIETSVFSFGDSIVEVEDGRRSVSLNINILGQSPKDPGAYVHVKSLYDWLCAATPFDWELFTAYESEETPNRYRPTERFPEPDLPFDDETDIYVIDQTAMSVS</sequence>
<dbReference type="AlphaFoldDB" id="A0A1L7CHD9"/>
<dbReference type="STRING" id="1431546.CAQU_08860"/>
<dbReference type="RefSeq" id="WP_075726946.1">
    <property type="nucleotide sequence ID" value="NZ_CP009245.1"/>
</dbReference>
<gene>
    <name evidence="1" type="ORF">CAQU_08860</name>
</gene>
<keyword evidence="2" id="KW-1185">Reference proteome</keyword>
<dbReference type="EMBL" id="CP009245">
    <property type="protein sequence ID" value="APT85163.1"/>
    <property type="molecule type" value="Genomic_DNA"/>
</dbReference>
<dbReference type="KEGG" id="caqu:CAQU_08860"/>
<dbReference type="Proteomes" id="UP000185478">
    <property type="component" value="Chromosome"/>
</dbReference>
<protein>
    <submittedName>
        <fullName evidence="1">Uncharacterized protein</fullName>
    </submittedName>
</protein>
<proteinExistence type="predicted"/>
<accession>A0A1L7CHD9</accession>
<reference evidence="1 2" key="1">
    <citation type="submission" date="2014-08" db="EMBL/GenBank/DDBJ databases">
        <title>Complete genome sequence of Corynebacterium aquilae S-613T(T) (=DSM 44791(T)), isolated from the choana of a healthy golden eagle.</title>
        <authorList>
            <person name="Ruckert C."/>
            <person name="Albersmeier A."/>
            <person name="Winkler A."/>
            <person name="Kalinowski J."/>
        </authorList>
    </citation>
    <scope>NUCLEOTIDE SEQUENCE [LARGE SCALE GENOMIC DNA]</scope>
    <source>
        <strain evidence="1 2">S-613</strain>
    </source>
</reference>
<evidence type="ECO:0000313" key="2">
    <source>
        <dbReference type="Proteomes" id="UP000185478"/>
    </source>
</evidence>
<evidence type="ECO:0000313" key="1">
    <source>
        <dbReference type="EMBL" id="APT85163.1"/>
    </source>
</evidence>
<organism evidence="1 2">
    <name type="scientific">Corynebacterium aquilae DSM 44791</name>
    <dbReference type="NCBI Taxonomy" id="1431546"/>
    <lineage>
        <taxon>Bacteria</taxon>
        <taxon>Bacillati</taxon>
        <taxon>Actinomycetota</taxon>
        <taxon>Actinomycetes</taxon>
        <taxon>Mycobacteriales</taxon>
        <taxon>Corynebacteriaceae</taxon>
        <taxon>Corynebacterium</taxon>
    </lineage>
</organism>